<evidence type="ECO:0000313" key="2">
    <source>
        <dbReference type="EMBL" id="GII96916.1"/>
    </source>
</evidence>
<feature type="compositionally biased region" description="Polar residues" evidence="1">
    <location>
        <begin position="214"/>
        <end position="225"/>
    </location>
</feature>
<keyword evidence="3" id="KW-1185">Reference proteome</keyword>
<feature type="region of interest" description="Disordered" evidence="1">
    <location>
        <begin position="185"/>
        <end position="225"/>
    </location>
</feature>
<gene>
    <name evidence="2" type="ORF">Ssi02_71470</name>
</gene>
<protein>
    <submittedName>
        <fullName evidence="2">Uncharacterized protein</fullName>
    </submittedName>
</protein>
<dbReference type="EMBL" id="BOOW01000052">
    <property type="protein sequence ID" value="GII96916.1"/>
    <property type="molecule type" value="Genomic_DNA"/>
</dbReference>
<sequence length="225" mass="23419">MNTNFEERLISAVMEEHARRTAAGHTAHPGPVRHSRVNRRLTRWSAVAAGAAAVTMTVTLFGGGATSAYAVTTEPDGSVRVQINEFRDSAELEAELADAGVKAVIDYLPANQTCQQSRGEQVAKGGQMKISTNSDGQGIEFEIPKGQIGAGETLVLAISVDPEGAVKPPVATIMKIIKGPVAPCEATALPLPSDKSTGSTDGGGPGQGNGPSLDYQTEDQPAQRD</sequence>
<accession>A0A919VAW1</accession>
<comment type="caution">
    <text evidence="2">The sequence shown here is derived from an EMBL/GenBank/DDBJ whole genome shotgun (WGS) entry which is preliminary data.</text>
</comment>
<proteinExistence type="predicted"/>
<dbReference type="AlphaFoldDB" id="A0A919VAW1"/>
<name>A0A919VAW1_9ACTN</name>
<evidence type="ECO:0000256" key="1">
    <source>
        <dbReference type="SAM" id="MobiDB-lite"/>
    </source>
</evidence>
<reference evidence="2" key="1">
    <citation type="submission" date="2021-01" db="EMBL/GenBank/DDBJ databases">
        <title>Whole genome shotgun sequence of Sinosporangium siamense NBRC 109515.</title>
        <authorList>
            <person name="Komaki H."/>
            <person name="Tamura T."/>
        </authorList>
    </citation>
    <scope>NUCLEOTIDE SEQUENCE</scope>
    <source>
        <strain evidence="2">NBRC 109515</strain>
    </source>
</reference>
<evidence type="ECO:0000313" key="3">
    <source>
        <dbReference type="Proteomes" id="UP000606172"/>
    </source>
</evidence>
<organism evidence="2 3">
    <name type="scientific">Sinosporangium siamense</name>
    <dbReference type="NCBI Taxonomy" id="1367973"/>
    <lineage>
        <taxon>Bacteria</taxon>
        <taxon>Bacillati</taxon>
        <taxon>Actinomycetota</taxon>
        <taxon>Actinomycetes</taxon>
        <taxon>Streptosporangiales</taxon>
        <taxon>Streptosporangiaceae</taxon>
        <taxon>Sinosporangium</taxon>
    </lineage>
</organism>
<dbReference type="RefSeq" id="WP_204032133.1">
    <property type="nucleotide sequence ID" value="NZ_BOOW01000052.1"/>
</dbReference>
<dbReference type="Proteomes" id="UP000606172">
    <property type="component" value="Unassembled WGS sequence"/>
</dbReference>
<feature type="compositionally biased region" description="Gly residues" evidence="1">
    <location>
        <begin position="200"/>
        <end position="209"/>
    </location>
</feature>